<reference evidence="1 2" key="1">
    <citation type="submission" date="2016-11" db="EMBL/GenBank/DDBJ databases">
        <authorList>
            <consortium name="Urmite Genomes"/>
        </authorList>
    </citation>
    <scope>NUCLEOTIDE SEQUENCE [LARGE SCALE GENOMIC DNA]</scope>
    <source>
        <strain evidence="1 2">A11</strain>
    </source>
</reference>
<dbReference type="Proteomes" id="UP000201465">
    <property type="component" value="Segment"/>
</dbReference>
<accession>A0A1M7XUV5</accession>
<protein>
    <submittedName>
        <fullName evidence="1">Uncharacterized protein</fullName>
    </submittedName>
</protein>
<dbReference type="EMBL" id="LT671577">
    <property type="protein sequence ID" value="SHO33451.1"/>
    <property type="molecule type" value="Genomic_DNA"/>
</dbReference>
<organism evidence="1 2">
    <name type="scientific">Cedratvirus A11</name>
    <dbReference type="NCBI Taxonomy" id="1903266"/>
    <lineage>
        <taxon>Viruses</taxon>
        <taxon>Pithoviruses</taxon>
        <taxon>Orthocedratvirinae</taxon>
        <taxon>Alphacedratvirus</taxon>
        <taxon>Alphacedratvirus aljazairmassiliense</taxon>
    </lineage>
</organism>
<keyword evidence="2" id="KW-1185">Reference proteome</keyword>
<proteinExistence type="predicted"/>
<evidence type="ECO:0000313" key="2">
    <source>
        <dbReference type="Proteomes" id="UP000201465"/>
    </source>
</evidence>
<dbReference type="RefSeq" id="YP_009329323.1">
    <property type="nucleotide sequence ID" value="NC_032108.1"/>
</dbReference>
<dbReference type="GeneID" id="30523355"/>
<evidence type="ECO:0000313" key="1">
    <source>
        <dbReference type="EMBL" id="SHO33451.1"/>
    </source>
</evidence>
<sequence>MIRNLPDRKSLWISFLGTNPRSVEMQFAGYSEVDELYIPPNRDNLDEVVKLCNAGNMGYLYRSMYNHKYWERQFENNRTFLVRKQNNAADWANELLHSVTCVQKARTIFSNFKGLGKDPILTYLNSVNTSDIFPDFLDRHRINSLLLYSRVRHDEGESIGRIILKNDPSPKIIFEVGTRKYKEKLTDDQTFYLLFLFCYYALY</sequence>
<gene>
    <name evidence="1" type="ORF">BQ3484_383</name>
</gene>
<name>A0A1M7XUV5_9VIRU</name>
<dbReference type="KEGG" id="vg:30523355"/>